<dbReference type="PANTHER" id="PTHR11772:SF2">
    <property type="entry name" value="ASPARAGINE SYNTHETASE [GLUTAMINE-HYDROLYZING]"/>
    <property type="match status" value="1"/>
</dbReference>
<evidence type="ECO:0000256" key="7">
    <source>
        <dbReference type="ARBA" id="ARBA00022888"/>
    </source>
</evidence>
<keyword evidence="6 10" id="KW-0067">ATP-binding</keyword>
<evidence type="ECO:0000256" key="11">
    <source>
        <dbReference type="PIRSR" id="PIRSR001589-1"/>
    </source>
</evidence>
<protein>
    <recommendedName>
        <fullName evidence="2">asparagine synthase (glutamine-hydrolyzing)</fullName>
        <ecNumber evidence="2">6.3.5.4</ecNumber>
    </recommendedName>
</protein>
<dbReference type="PROSITE" id="PS51278">
    <property type="entry name" value="GATASE_TYPE_2"/>
    <property type="match status" value="1"/>
</dbReference>
<dbReference type="PIRSF" id="PIRSF001589">
    <property type="entry name" value="Asn_synthetase_glu-h"/>
    <property type="match status" value="1"/>
</dbReference>
<dbReference type="CDD" id="cd00712">
    <property type="entry name" value="AsnB"/>
    <property type="match status" value="1"/>
</dbReference>
<feature type="binding site" evidence="12">
    <location>
        <begin position="368"/>
        <end position="369"/>
    </location>
    <ligand>
        <name>ATP</name>
        <dbReference type="ChEBI" id="CHEBI:30616"/>
    </ligand>
</feature>
<dbReference type="SUPFAM" id="SSF56235">
    <property type="entry name" value="N-terminal nucleophile aminohydrolases (Ntn hydrolases)"/>
    <property type="match status" value="1"/>
</dbReference>
<dbReference type="GO" id="GO:0005829">
    <property type="term" value="C:cytosol"/>
    <property type="evidence" value="ECO:0007669"/>
    <property type="project" value="TreeGrafter"/>
</dbReference>
<dbReference type="STRING" id="454130.A0A0U5FWD2"/>
<evidence type="ECO:0000256" key="14">
    <source>
        <dbReference type="SAM" id="MobiDB-lite"/>
    </source>
</evidence>
<dbReference type="PANTHER" id="PTHR11772">
    <property type="entry name" value="ASPARAGINE SYNTHETASE"/>
    <property type="match status" value="1"/>
</dbReference>
<feature type="binding site" evidence="12">
    <location>
        <position position="234"/>
    </location>
    <ligand>
        <name>ATP</name>
        <dbReference type="ChEBI" id="CHEBI:30616"/>
    </ligand>
</feature>
<keyword evidence="17" id="KW-1185">Reference proteome</keyword>
<dbReference type="Gene3D" id="3.40.50.620">
    <property type="entry name" value="HUPs"/>
    <property type="match status" value="1"/>
</dbReference>
<evidence type="ECO:0000259" key="15">
    <source>
        <dbReference type="PROSITE" id="PS51278"/>
    </source>
</evidence>
<dbReference type="Proteomes" id="UP000054771">
    <property type="component" value="Unassembled WGS sequence"/>
</dbReference>
<proteinExistence type="predicted"/>
<dbReference type="FunFam" id="3.60.20.10:FF:000050">
    <property type="entry name" value="Asparagine synthetase 2"/>
    <property type="match status" value="1"/>
</dbReference>
<dbReference type="NCBIfam" id="TIGR01536">
    <property type="entry name" value="asn_synth_AEB"/>
    <property type="match status" value="1"/>
</dbReference>
<dbReference type="InterPro" id="IPR050795">
    <property type="entry name" value="Asn_Synthetase"/>
</dbReference>
<feature type="active site" description="For GATase activity" evidence="11">
    <location>
        <position position="2"/>
    </location>
</feature>
<evidence type="ECO:0000256" key="13">
    <source>
        <dbReference type="PIRSR" id="PIRSR001589-3"/>
    </source>
</evidence>
<accession>A0A0U5FWD2</accession>
<dbReference type="CDD" id="cd01991">
    <property type="entry name" value="Asn_synthase_B_C"/>
    <property type="match status" value="1"/>
</dbReference>
<evidence type="ECO:0000256" key="8">
    <source>
        <dbReference type="ARBA" id="ARBA00022962"/>
    </source>
</evidence>
<keyword evidence="3" id="KW-0436">Ligase</keyword>
<name>A0A0U5FWD2_ASPCI</name>
<reference evidence="17" key="1">
    <citation type="journal article" date="2016" name="Genome Announc.">
        <title>Draft genome sequences of fungus Aspergillus calidoustus.</title>
        <authorList>
            <person name="Horn F."/>
            <person name="Linde J."/>
            <person name="Mattern D.J."/>
            <person name="Walther G."/>
            <person name="Guthke R."/>
            <person name="Scherlach K."/>
            <person name="Martin K."/>
            <person name="Brakhage A.A."/>
            <person name="Petzke L."/>
            <person name="Valiante V."/>
        </authorList>
    </citation>
    <scope>NUCLEOTIDE SEQUENCE [LARGE SCALE GENOMIC DNA]</scope>
    <source>
        <strain evidence="17">SF006504</strain>
    </source>
</reference>
<dbReference type="GO" id="GO:0004066">
    <property type="term" value="F:asparagine synthase (glutamine-hydrolyzing) activity"/>
    <property type="evidence" value="ECO:0007669"/>
    <property type="project" value="UniProtKB-EC"/>
</dbReference>
<evidence type="ECO:0000256" key="10">
    <source>
        <dbReference type="PIRNR" id="PIRNR001589"/>
    </source>
</evidence>
<feature type="region of interest" description="Disordered" evidence="14">
    <location>
        <begin position="551"/>
        <end position="572"/>
    </location>
</feature>
<keyword evidence="8 11" id="KW-0315">Glutamine amidotransferase</keyword>
<feature type="site" description="Important for beta-aspartyl-AMP intermediate formation" evidence="13">
    <location>
        <position position="370"/>
    </location>
</feature>
<dbReference type="InterPro" id="IPR014729">
    <property type="entry name" value="Rossmann-like_a/b/a_fold"/>
</dbReference>
<dbReference type="Pfam" id="PF13537">
    <property type="entry name" value="GATase_7"/>
    <property type="match status" value="1"/>
</dbReference>
<dbReference type="FunFam" id="3.40.50.620:FF:000031">
    <property type="entry name" value="Asparagine synthase B"/>
    <property type="match status" value="1"/>
</dbReference>
<sequence length="572" mass="64553">MCGIFACHRHPDVQGFKPTALRMAKAVRHRGPDWSGSFIAEKTVLCHERLCIVGVDSGAQPLVNDNGSLALAVNGEIYNHRILRKTLDVEYNYKTHSDCEVIIPLYMKYGLDAPKHLDGMFAWVLFDKEQDRVVAARDPIGVCSFYIGWSSQTPGAVYFASELKSLHPVCDKVQSFPPGHVFDSNTGEFTRYFQPKWWDPTNVPSTPIDYKAIRESLTKSVRKRLMAEVPYGVLLSGGLDSSLVASIAQRETTRMQKAHPEGVKSEANGELVGIDDENELSTVNSFQQLQSFSIGLPGAPDTEAAMEVAKFLGTKHHALTFTIEDGLNALSDVIYHLETYDVTTIRASTPMYLLSRKIKGLGVKMVLSGEGSDEIFGGYLYFHAAPNKEEFHKETVRRVKNLHLADCLRANKSTSAWGLEARVPFLDKAFLETCMAVDPKEKMITKDRIEKYILRKAFDTTDEPDVEPYLPEKILWRQKEQFSDGVGYSWIDGLKDHAELHVTDEMMKNPKPEWGSDIPDTKEAYWYRTMFDEHFPSYCASTVERWVPTWSKQSDPSGRAIATHNQKYDNAE</sequence>
<dbReference type="InterPro" id="IPR006426">
    <property type="entry name" value="Asn_synth_AEB"/>
</dbReference>
<organism evidence="16 17">
    <name type="scientific">Aspergillus calidoustus</name>
    <dbReference type="NCBI Taxonomy" id="454130"/>
    <lineage>
        <taxon>Eukaryota</taxon>
        <taxon>Fungi</taxon>
        <taxon>Dikarya</taxon>
        <taxon>Ascomycota</taxon>
        <taxon>Pezizomycotina</taxon>
        <taxon>Eurotiomycetes</taxon>
        <taxon>Eurotiomycetidae</taxon>
        <taxon>Eurotiales</taxon>
        <taxon>Aspergillaceae</taxon>
        <taxon>Aspergillus</taxon>
        <taxon>Aspergillus subgen. Nidulantes</taxon>
    </lineage>
</organism>
<gene>
    <name evidence="16" type="ORF">ASPCAL03789</name>
</gene>
<evidence type="ECO:0000313" key="17">
    <source>
        <dbReference type="Proteomes" id="UP000054771"/>
    </source>
</evidence>
<keyword evidence="4 11" id="KW-0028">Amino-acid biosynthesis</keyword>
<keyword evidence="5 10" id="KW-0547">Nucleotide-binding</keyword>
<dbReference type="InterPro" id="IPR001962">
    <property type="entry name" value="Asn_synthase"/>
</dbReference>
<dbReference type="GO" id="GO:0006529">
    <property type="term" value="P:asparagine biosynthetic process"/>
    <property type="evidence" value="ECO:0007669"/>
    <property type="project" value="UniProtKB-KW"/>
</dbReference>
<dbReference type="GO" id="GO:0005524">
    <property type="term" value="F:ATP binding"/>
    <property type="evidence" value="ECO:0007669"/>
    <property type="project" value="UniProtKB-KW"/>
</dbReference>
<keyword evidence="7 11" id="KW-0061">Asparagine biosynthesis</keyword>
<dbReference type="InterPro" id="IPR017932">
    <property type="entry name" value="GATase_2_dom"/>
</dbReference>
<evidence type="ECO:0000256" key="9">
    <source>
        <dbReference type="ARBA" id="ARBA00048741"/>
    </source>
</evidence>
<evidence type="ECO:0000313" key="16">
    <source>
        <dbReference type="EMBL" id="CEL02622.1"/>
    </source>
</evidence>
<dbReference type="NCBIfam" id="NF006949">
    <property type="entry name" value="PRK09431.1"/>
    <property type="match status" value="1"/>
</dbReference>
<evidence type="ECO:0000256" key="12">
    <source>
        <dbReference type="PIRSR" id="PIRSR001589-2"/>
    </source>
</evidence>
<evidence type="ECO:0000256" key="1">
    <source>
        <dbReference type="ARBA" id="ARBA00005187"/>
    </source>
</evidence>
<dbReference type="SUPFAM" id="SSF52402">
    <property type="entry name" value="Adenine nucleotide alpha hydrolases-like"/>
    <property type="match status" value="1"/>
</dbReference>
<feature type="domain" description="Glutamine amidotransferase type-2" evidence="15">
    <location>
        <begin position="2"/>
        <end position="187"/>
    </location>
</feature>
<evidence type="ECO:0000256" key="6">
    <source>
        <dbReference type="ARBA" id="ARBA00022840"/>
    </source>
</evidence>
<feature type="binding site" evidence="12">
    <location>
        <position position="294"/>
    </location>
    <ligand>
        <name>ATP</name>
        <dbReference type="ChEBI" id="CHEBI:30616"/>
    </ligand>
</feature>
<dbReference type="EC" id="6.3.5.4" evidence="2"/>
<dbReference type="Gene3D" id="3.60.20.10">
    <property type="entry name" value="Glutamine Phosphoribosylpyrophosphate, subunit 1, domain 1"/>
    <property type="match status" value="1"/>
</dbReference>
<dbReference type="OMA" id="GIVCAFD"/>
<feature type="binding site" evidence="12">
    <location>
        <position position="98"/>
    </location>
    <ligand>
        <name>L-glutamine</name>
        <dbReference type="ChEBI" id="CHEBI:58359"/>
    </ligand>
</feature>
<dbReference type="AlphaFoldDB" id="A0A0U5FWD2"/>
<evidence type="ECO:0000256" key="3">
    <source>
        <dbReference type="ARBA" id="ARBA00022598"/>
    </source>
</evidence>
<evidence type="ECO:0000256" key="4">
    <source>
        <dbReference type="ARBA" id="ARBA00022605"/>
    </source>
</evidence>
<dbReference type="EMBL" id="CDMC01000003">
    <property type="protein sequence ID" value="CEL02622.1"/>
    <property type="molecule type" value="Genomic_DNA"/>
</dbReference>
<dbReference type="Pfam" id="PF00733">
    <property type="entry name" value="Asn_synthase"/>
    <property type="match status" value="1"/>
</dbReference>
<dbReference type="InterPro" id="IPR033738">
    <property type="entry name" value="AsnB_N"/>
</dbReference>
<evidence type="ECO:0000256" key="5">
    <source>
        <dbReference type="ARBA" id="ARBA00022741"/>
    </source>
</evidence>
<dbReference type="InterPro" id="IPR029055">
    <property type="entry name" value="Ntn_hydrolases_N"/>
</dbReference>
<dbReference type="OrthoDB" id="409189at2759"/>
<comment type="catalytic activity">
    <reaction evidence="9">
        <text>L-aspartate + L-glutamine + ATP + H2O = L-asparagine + L-glutamate + AMP + diphosphate + H(+)</text>
        <dbReference type="Rhea" id="RHEA:12228"/>
        <dbReference type="ChEBI" id="CHEBI:15377"/>
        <dbReference type="ChEBI" id="CHEBI:15378"/>
        <dbReference type="ChEBI" id="CHEBI:29985"/>
        <dbReference type="ChEBI" id="CHEBI:29991"/>
        <dbReference type="ChEBI" id="CHEBI:30616"/>
        <dbReference type="ChEBI" id="CHEBI:33019"/>
        <dbReference type="ChEBI" id="CHEBI:58048"/>
        <dbReference type="ChEBI" id="CHEBI:58359"/>
        <dbReference type="ChEBI" id="CHEBI:456215"/>
        <dbReference type="EC" id="6.3.5.4"/>
    </reaction>
</comment>
<comment type="pathway">
    <text evidence="1">Amino-acid biosynthesis; L-asparagine biosynthesis; L-asparagine from L-aspartate (L-Gln route): step 1/1.</text>
</comment>
<evidence type="ECO:0000256" key="2">
    <source>
        <dbReference type="ARBA" id="ARBA00012737"/>
    </source>
</evidence>